<dbReference type="RefSeq" id="WP_075279441.1">
    <property type="nucleotide sequence ID" value="NZ_JACSNQ010000012.1"/>
</dbReference>
<dbReference type="EMBL" id="JACSNQ010000012">
    <property type="protein sequence ID" value="MBM6775193.1"/>
    <property type="molecule type" value="Genomic_DNA"/>
</dbReference>
<evidence type="ECO:0000313" key="2">
    <source>
        <dbReference type="Proteomes" id="UP000712527"/>
    </source>
</evidence>
<evidence type="ECO:0008006" key="3">
    <source>
        <dbReference type="Google" id="ProtNLM"/>
    </source>
</evidence>
<name>A0ABS2F3Q6_9ACTN</name>
<dbReference type="Proteomes" id="UP000712527">
    <property type="component" value="Unassembled WGS sequence"/>
</dbReference>
<reference evidence="1 2" key="1">
    <citation type="journal article" date="2021" name="Sci. Rep.">
        <title>The distribution of antibiotic resistance genes in chicken gut microbiota commensals.</title>
        <authorList>
            <person name="Juricova H."/>
            <person name="Matiasovicova J."/>
            <person name="Kubasova T."/>
            <person name="Cejkova D."/>
            <person name="Rychlik I."/>
        </authorList>
    </citation>
    <scope>NUCLEOTIDE SEQUENCE [LARGE SCALE GENOMIC DNA]</scope>
    <source>
        <strain evidence="1 2">An794</strain>
    </source>
</reference>
<keyword evidence="2" id="KW-1185">Reference proteome</keyword>
<organism evidence="1 2">
    <name type="scientific">Olsenella profusa</name>
    <dbReference type="NCBI Taxonomy" id="138595"/>
    <lineage>
        <taxon>Bacteria</taxon>
        <taxon>Bacillati</taxon>
        <taxon>Actinomycetota</taxon>
        <taxon>Coriobacteriia</taxon>
        <taxon>Coriobacteriales</taxon>
        <taxon>Atopobiaceae</taxon>
        <taxon>Olsenella</taxon>
    </lineage>
</organism>
<accession>A0ABS2F3Q6</accession>
<evidence type="ECO:0000313" key="1">
    <source>
        <dbReference type="EMBL" id="MBM6775193.1"/>
    </source>
</evidence>
<proteinExistence type="predicted"/>
<sequence>MSRPPSYADLDESEVFVVVRRWMWRELDLAGVALLVFARVWSFCREGSGEFYESKARTAEVLGVSEREVYRSFAALTGRGYVVEVGRTRRGAKRYRVDAARIAERRAGLP</sequence>
<protein>
    <recommendedName>
        <fullName evidence="3">Helix-turn-helix domain-containing protein</fullName>
    </recommendedName>
</protein>
<gene>
    <name evidence="1" type="ORF">H9X80_06515</name>
</gene>
<comment type="caution">
    <text evidence="1">The sequence shown here is derived from an EMBL/GenBank/DDBJ whole genome shotgun (WGS) entry which is preliminary data.</text>
</comment>